<accession>A0AAD7JG72</accession>
<dbReference type="Proteomes" id="UP001215280">
    <property type="component" value="Unassembled WGS sequence"/>
</dbReference>
<feature type="compositionally biased region" description="Low complexity" evidence="1">
    <location>
        <begin position="146"/>
        <end position="170"/>
    </location>
</feature>
<feature type="region of interest" description="Disordered" evidence="1">
    <location>
        <begin position="146"/>
        <end position="238"/>
    </location>
</feature>
<evidence type="ECO:0008006" key="5">
    <source>
        <dbReference type="Google" id="ProtNLM"/>
    </source>
</evidence>
<keyword evidence="2" id="KW-0732">Signal</keyword>
<comment type="caution">
    <text evidence="3">The sequence shown here is derived from an EMBL/GenBank/DDBJ whole genome shotgun (WGS) entry which is preliminary data.</text>
</comment>
<evidence type="ECO:0000256" key="2">
    <source>
        <dbReference type="SAM" id="SignalP"/>
    </source>
</evidence>
<dbReference type="AlphaFoldDB" id="A0AAD7JG72"/>
<dbReference type="EMBL" id="JARJLG010000042">
    <property type="protein sequence ID" value="KAJ7762745.1"/>
    <property type="molecule type" value="Genomic_DNA"/>
</dbReference>
<evidence type="ECO:0000313" key="3">
    <source>
        <dbReference type="EMBL" id="KAJ7762745.1"/>
    </source>
</evidence>
<feature type="compositionally biased region" description="Low complexity" evidence="1">
    <location>
        <begin position="188"/>
        <end position="238"/>
    </location>
</feature>
<protein>
    <recommendedName>
        <fullName evidence="5">Extracellular membrane protein CFEM domain-containing protein</fullName>
    </recommendedName>
</protein>
<proteinExistence type="predicted"/>
<evidence type="ECO:0000313" key="4">
    <source>
        <dbReference type="Proteomes" id="UP001215280"/>
    </source>
</evidence>
<sequence length="262" mass="25892">MFLRTMLVALGTILFAQTVTGVPNTLRRVQGLHSRSLVVPAACQGICSPFAPFLAGAACPVTECCTTIFEAGYFECFECVGNSTHATDYSIAQEYVDVITTSCLTEGFTLPELTFPGQKSDRALATALPAGFSIIPVFAPSAPSGSASGAPTVSGSAPGAASSTSGVAGSATGGPSGSATGLNPTPVSPSSISGLSFSGVSSGPSSQSTVTSPPSQSTATSPPSASAPSSSSTPSNAAARSRIPFSAVVALFAVIAVEALLV</sequence>
<feature type="chain" id="PRO_5041909631" description="Extracellular membrane protein CFEM domain-containing protein" evidence="2">
    <location>
        <begin position="22"/>
        <end position="262"/>
    </location>
</feature>
<organism evidence="3 4">
    <name type="scientific">Mycena maculata</name>
    <dbReference type="NCBI Taxonomy" id="230809"/>
    <lineage>
        <taxon>Eukaryota</taxon>
        <taxon>Fungi</taxon>
        <taxon>Dikarya</taxon>
        <taxon>Basidiomycota</taxon>
        <taxon>Agaricomycotina</taxon>
        <taxon>Agaricomycetes</taxon>
        <taxon>Agaricomycetidae</taxon>
        <taxon>Agaricales</taxon>
        <taxon>Marasmiineae</taxon>
        <taxon>Mycenaceae</taxon>
        <taxon>Mycena</taxon>
    </lineage>
</organism>
<keyword evidence="4" id="KW-1185">Reference proteome</keyword>
<name>A0AAD7JG72_9AGAR</name>
<gene>
    <name evidence="3" type="ORF">DFH07DRAFT_813325</name>
</gene>
<feature type="signal peptide" evidence="2">
    <location>
        <begin position="1"/>
        <end position="21"/>
    </location>
</feature>
<reference evidence="3" key="1">
    <citation type="submission" date="2023-03" db="EMBL/GenBank/DDBJ databases">
        <title>Massive genome expansion in bonnet fungi (Mycena s.s.) driven by repeated elements and novel gene families across ecological guilds.</title>
        <authorList>
            <consortium name="Lawrence Berkeley National Laboratory"/>
            <person name="Harder C.B."/>
            <person name="Miyauchi S."/>
            <person name="Viragh M."/>
            <person name="Kuo A."/>
            <person name="Thoen E."/>
            <person name="Andreopoulos B."/>
            <person name="Lu D."/>
            <person name="Skrede I."/>
            <person name="Drula E."/>
            <person name="Henrissat B."/>
            <person name="Morin E."/>
            <person name="Kohler A."/>
            <person name="Barry K."/>
            <person name="LaButti K."/>
            <person name="Morin E."/>
            <person name="Salamov A."/>
            <person name="Lipzen A."/>
            <person name="Mereny Z."/>
            <person name="Hegedus B."/>
            <person name="Baldrian P."/>
            <person name="Stursova M."/>
            <person name="Weitz H."/>
            <person name="Taylor A."/>
            <person name="Grigoriev I.V."/>
            <person name="Nagy L.G."/>
            <person name="Martin F."/>
            <person name="Kauserud H."/>
        </authorList>
    </citation>
    <scope>NUCLEOTIDE SEQUENCE</scope>
    <source>
        <strain evidence="3">CBHHK188m</strain>
    </source>
</reference>
<evidence type="ECO:0000256" key="1">
    <source>
        <dbReference type="SAM" id="MobiDB-lite"/>
    </source>
</evidence>